<keyword evidence="3" id="KW-1185">Reference proteome</keyword>
<dbReference type="EMBL" id="JACHMF010000001">
    <property type="protein sequence ID" value="MBB4691982.1"/>
    <property type="molecule type" value="Genomic_DNA"/>
</dbReference>
<evidence type="ECO:0000256" key="1">
    <source>
        <dbReference type="SAM" id="Phobius"/>
    </source>
</evidence>
<feature type="transmembrane region" description="Helical" evidence="1">
    <location>
        <begin position="256"/>
        <end position="276"/>
    </location>
</feature>
<evidence type="ECO:0000313" key="3">
    <source>
        <dbReference type="Proteomes" id="UP000542742"/>
    </source>
</evidence>
<reference evidence="2 3" key="1">
    <citation type="submission" date="2020-08" db="EMBL/GenBank/DDBJ databases">
        <title>Sequencing the genomes of 1000 actinobacteria strains.</title>
        <authorList>
            <person name="Klenk H.-P."/>
        </authorList>
    </citation>
    <scope>NUCLEOTIDE SEQUENCE [LARGE SCALE GENOMIC DNA]</scope>
    <source>
        <strain evidence="2 3">DSM 45518</strain>
    </source>
</reference>
<keyword evidence="1" id="KW-0812">Transmembrane</keyword>
<dbReference type="Proteomes" id="UP000542742">
    <property type="component" value="Unassembled WGS sequence"/>
</dbReference>
<name>A0A7W7CNW3_9ACTN</name>
<gene>
    <name evidence="2" type="ORF">BKA14_002130</name>
</gene>
<keyword evidence="1" id="KW-1133">Transmembrane helix</keyword>
<feature type="transmembrane region" description="Helical" evidence="1">
    <location>
        <begin position="231"/>
        <end position="250"/>
    </location>
</feature>
<dbReference type="RefSeq" id="WP_184950763.1">
    <property type="nucleotide sequence ID" value="NZ_BOMC01000003.1"/>
</dbReference>
<dbReference type="InterPro" id="IPR011990">
    <property type="entry name" value="TPR-like_helical_dom_sf"/>
</dbReference>
<dbReference type="Gene3D" id="1.25.40.10">
    <property type="entry name" value="Tetratricopeptide repeat domain"/>
    <property type="match status" value="1"/>
</dbReference>
<accession>A0A7W7CNW3</accession>
<sequence length="289" mass="30939">MTSPQPVLHRAQALLATGRAEQALTELSALPANEVTGSIAMQLRCAALSQLDRWAEVGEAARAGLAANGPDPDLLLWLGRAEHEAGRDEAAERALLDGLALAPDDADLLCSYADLCVANGQLDKAGKLVGLAAAQAPHAPVVYATRIQIAHARGDDREAQRISREFVGVHPDNPVAHALLGGTSAARGHIDTAYEGFRQAAAARPTEPVFAESALELRVARHPLMLPLRPVLRFGALKTWLVAVALILLLRAIGLPVLAGVLGFTWLLFCVYSWVVPPLVRKWVRRGWN</sequence>
<evidence type="ECO:0000313" key="2">
    <source>
        <dbReference type="EMBL" id="MBB4691982.1"/>
    </source>
</evidence>
<dbReference type="AlphaFoldDB" id="A0A7W7CNW3"/>
<protein>
    <submittedName>
        <fullName evidence="2">Thioredoxin-like negative regulator of GroEL</fullName>
    </submittedName>
</protein>
<proteinExistence type="predicted"/>
<keyword evidence="1" id="KW-0472">Membrane</keyword>
<dbReference type="SUPFAM" id="SSF48452">
    <property type="entry name" value="TPR-like"/>
    <property type="match status" value="1"/>
</dbReference>
<comment type="caution">
    <text evidence="2">The sequence shown here is derived from an EMBL/GenBank/DDBJ whole genome shotgun (WGS) entry which is preliminary data.</text>
</comment>
<organism evidence="2 3">
    <name type="scientific">Paractinoplanes abujensis</name>
    <dbReference type="NCBI Taxonomy" id="882441"/>
    <lineage>
        <taxon>Bacteria</taxon>
        <taxon>Bacillati</taxon>
        <taxon>Actinomycetota</taxon>
        <taxon>Actinomycetes</taxon>
        <taxon>Micromonosporales</taxon>
        <taxon>Micromonosporaceae</taxon>
        <taxon>Paractinoplanes</taxon>
    </lineage>
</organism>